<dbReference type="CDD" id="cd11793">
    <property type="entry name" value="SH3_ephexin1_like"/>
    <property type="match status" value="1"/>
</dbReference>
<keyword evidence="1" id="KW-0728">SH3 domain</keyword>
<dbReference type="EMBL" id="OV651817">
    <property type="protein sequence ID" value="CAH1111198.1"/>
    <property type="molecule type" value="Genomic_DNA"/>
</dbReference>
<dbReference type="InterPro" id="IPR036028">
    <property type="entry name" value="SH3-like_dom_sf"/>
</dbReference>
<dbReference type="PANTHER" id="PTHR12845:SF5">
    <property type="entry name" value="EPHEXIN, ISOFORM D"/>
    <property type="match status" value="1"/>
</dbReference>
<dbReference type="Gene3D" id="1.20.900.10">
    <property type="entry name" value="Dbl homology (DH) domain"/>
    <property type="match status" value="1"/>
</dbReference>
<dbReference type="PANTHER" id="PTHR12845">
    <property type="entry name" value="GUANINE NUCLEOTIDE EXCHANGE FACTOR"/>
    <property type="match status" value="1"/>
</dbReference>
<dbReference type="PRINTS" id="PR00452">
    <property type="entry name" value="SH3DOMAIN"/>
</dbReference>
<dbReference type="SMART" id="SM00326">
    <property type="entry name" value="SH3"/>
    <property type="match status" value="1"/>
</dbReference>
<dbReference type="GO" id="GO:0005085">
    <property type="term" value="F:guanyl-nucleotide exchange factor activity"/>
    <property type="evidence" value="ECO:0007669"/>
    <property type="project" value="InterPro"/>
</dbReference>
<dbReference type="InterPro" id="IPR047270">
    <property type="entry name" value="PH_ephexin"/>
</dbReference>
<dbReference type="Gene3D" id="2.30.29.30">
    <property type="entry name" value="Pleckstrin-homology domain (PH domain)/Phosphotyrosine-binding domain (PTB)"/>
    <property type="match status" value="1"/>
</dbReference>
<evidence type="ECO:0000256" key="1">
    <source>
        <dbReference type="ARBA" id="ARBA00022443"/>
    </source>
</evidence>
<gene>
    <name evidence="5" type="ORF">PSYICH_LOCUS11438</name>
</gene>
<dbReference type="SUPFAM" id="SSF50044">
    <property type="entry name" value="SH3-domain"/>
    <property type="match status" value="1"/>
</dbReference>
<evidence type="ECO:0008006" key="7">
    <source>
        <dbReference type="Google" id="ProtNLM"/>
    </source>
</evidence>
<evidence type="ECO:0000313" key="5">
    <source>
        <dbReference type="EMBL" id="CAH1111198.1"/>
    </source>
</evidence>
<organism evidence="5 6">
    <name type="scientific">Psylliodes chrysocephalus</name>
    <dbReference type="NCBI Taxonomy" id="3402493"/>
    <lineage>
        <taxon>Eukaryota</taxon>
        <taxon>Metazoa</taxon>
        <taxon>Ecdysozoa</taxon>
        <taxon>Arthropoda</taxon>
        <taxon>Hexapoda</taxon>
        <taxon>Insecta</taxon>
        <taxon>Pterygota</taxon>
        <taxon>Neoptera</taxon>
        <taxon>Endopterygota</taxon>
        <taxon>Coleoptera</taxon>
        <taxon>Polyphaga</taxon>
        <taxon>Cucujiformia</taxon>
        <taxon>Chrysomeloidea</taxon>
        <taxon>Chrysomelidae</taxon>
        <taxon>Galerucinae</taxon>
        <taxon>Alticini</taxon>
        <taxon>Psylliodes</taxon>
    </lineage>
</organism>
<feature type="domain" description="SH3" evidence="4">
    <location>
        <begin position="616"/>
        <end position="673"/>
    </location>
</feature>
<dbReference type="OrthoDB" id="27593at2759"/>
<sequence>MSASPKCKVTRPKMPPPPVPARNKDKETKKPIYQQPLPIISNSEINKNRRSSWYTNAEPDPQVQNKKTSWYTTSGLYSKTLPSKTKQIKEKLKNQKHTTSKTSIYKEPVNNKMFSSVIQELSVKLNKSNNEQNNNNNNHVDEIESNYNNQSVYSLSSNDSKKDDSSVTYSKNDITFLDDEPLYQFYDASLFDSAYDDMPSDFDSDIYEDMEEMNENYISSSIVDQSDQQNNSVSRTISFNRSLWCEIPEVVNSAVLSTLSPQQKKLQEAKFEIITSEASYLNSLNVLLNHFETKFKNSNIVNEKELNILFDRIKDVRACSKKILHDLEKCWQNNILLDGLCDLIQRHAEENFQVYIPYCENQISISETLNKLKERADFSEFLTQLESSPTCQFLSLYSFLMLPMQRVTRWPLLVDAILKRLSESDPEYLTCQYALATLNKTVTQCNEAARKKEQEIELRQISESLDFEKDVPLISIETPGRVLVRSGSMICYQPRNEDTRMTFGRRFSKVTLNLFLFSDLFIVTKKKSETSFTVLHYCPRNMIELRSLDMFPSLMKKDAQDKHLLYLSILENQQGKVAEFLLSSSTESEKERWIEAFTPPKSENPDETLYECWDCPQVTALHNYNGCQPDELSLARGDVINVLRKMNDGWYHGEKIRDGQTGWFPANHTVEIVNPHVRARNLKQRYRLLTFSESYLKR</sequence>
<evidence type="ECO:0000256" key="2">
    <source>
        <dbReference type="SAM" id="MobiDB-lite"/>
    </source>
</evidence>
<dbReference type="SUPFAM" id="SSF48065">
    <property type="entry name" value="DBL homology domain (DH-domain)"/>
    <property type="match status" value="1"/>
</dbReference>
<dbReference type="InterPro" id="IPR035899">
    <property type="entry name" value="DBL_dom_sf"/>
</dbReference>
<reference evidence="5" key="1">
    <citation type="submission" date="2022-01" db="EMBL/GenBank/DDBJ databases">
        <authorList>
            <person name="King R."/>
        </authorList>
    </citation>
    <scope>NUCLEOTIDE SEQUENCE</scope>
</reference>
<feature type="domain" description="DH" evidence="3">
    <location>
        <begin position="269"/>
        <end position="447"/>
    </location>
</feature>
<dbReference type="AlphaFoldDB" id="A0A9P0GF46"/>
<dbReference type="InterPro" id="IPR047271">
    <property type="entry name" value="Ephexin-like"/>
</dbReference>
<dbReference type="Proteomes" id="UP001153636">
    <property type="component" value="Chromosome 5"/>
</dbReference>
<dbReference type="CDD" id="cd01221">
    <property type="entry name" value="PH_ephexin"/>
    <property type="match status" value="1"/>
</dbReference>
<evidence type="ECO:0000259" key="3">
    <source>
        <dbReference type="SMART" id="SM00325"/>
    </source>
</evidence>
<dbReference type="InterPro" id="IPR001452">
    <property type="entry name" value="SH3_domain"/>
</dbReference>
<proteinExistence type="predicted"/>
<dbReference type="Pfam" id="PF00621">
    <property type="entry name" value="RhoGEF"/>
    <property type="match status" value="1"/>
</dbReference>
<dbReference type="InterPro" id="IPR000219">
    <property type="entry name" value="DH_dom"/>
</dbReference>
<dbReference type="InterPro" id="IPR011993">
    <property type="entry name" value="PH-like_dom_sf"/>
</dbReference>
<evidence type="ECO:0000313" key="6">
    <source>
        <dbReference type="Proteomes" id="UP001153636"/>
    </source>
</evidence>
<dbReference type="SMART" id="SM00325">
    <property type="entry name" value="RhoGEF"/>
    <property type="match status" value="1"/>
</dbReference>
<name>A0A9P0GF46_9CUCU</name>
<dbReference type="SUPFAM" id="SSF50729">
    <property type="entry name" value="PH domain-like"/>
    <property type="match status" value="1"/>
</dbReference>
<accession>A0A9P0GF46</accession>
<protein>
    <recommendedName>
        <fullName evidence="7">Rho guanine nucleotide exchange factor</fullName>
    </recommendedName>
</protein>
<feature type="region of interest" description="Disordered" evidence="2">
    <location>
        <begin position="1"/>
        <end position="38"/>
    </location>
</feature>
<evidence type="ECO:0000259" key="4">
    <source>
        <dbReference type="SMART" id="SM00326"/>
    </source>
</evidence>
<dbReference type="Gene3D" id="2.30.30.40">
    <property type="entry name" value="SH3 Domains"/>
    <property type="match status" value="1"/>
</dbReference>
<dbReference type="CDD" id="cd00160">
    <property type="entry name" value="RhoGEF"/>
    <property type="match status" value="1"/>
</dbReference>
<dbReference type="Pfam" id="PF00018">
    <property type="entry name" value="SH3_1"/>
    <property type="match status" value="1"/>
</dbReference>
<keyword evidence="6" id="KW-1185">Reference proteome</keyword>